<proteinExistence type="predicted"/>
<reference evidence="1 2" key="1">
    <citation type="submission" date="2018-03" db="EMBL/GenBank/DDBJ databases">
        <title>Genomic Encyclopedia of Archaeal and Bacterial Type Strains, Phase II (KMG-II): from individual species to whole genera.</title>
        <authorList>
            <person name="Goeker M."/>
        </authorList>
    </citation>
    <scope>NUCLEOTIDE SEQUENCE [LARGE SCALE GENOMIC DNA]</scope>
    <source>
        <strain evidence="1 2">DSM 27929</strain>
    </source>
</reference>
<evidence type="ECO:0000313" key="2">
    <source>
        <dbReference type="Proteomes" id="UP000238157"/>
    </source>
</evidence>
<name>A0A2T0WP98_9BACT</name>
<protein>
    <submittedName>
        <fullName evidence="1">Uncharacterized protein</fullName>
    </submittedName>
</protein>
<dbReference type="EMBL" id="PVTR01000004">
    <property type="protein sequence ID" value="PRY88512.1"/>
    <property type="molecule type" value="Genomic_DNA"/>
</dbReference>
<evidence type="ECO:0000313" key="1">
    <source>
        <dbReference type="EMBL" id="PRY88512.1"/>
    </source>
</evidence>
<dbReference type="Proteomes" id="UP000238157">
    <property type="component" value="Unassembled WGS sequence"/>
</dbReference>
<dbReference type="RefSeq" id="WP_106133238.1">
    <property type="nucleotide sequence ID" value="NZ_PVTR01000004.1"/>
</dbReference>
<gene>
    <name evidence="1" type="ORF">CLW00_104163</name>
</gene>
<comment type="caution">
    <text evidence="1">The sequence shown here is derived from an EMBL/GenBank/DDBJ whole genome shotgun (WGS) entry which is preliminary data.</text>
</comment>
<accession>A0A2T0WP98</accession>
<dbReference type="AlphaFoldDB" id="A0A2T0WP98"/>
<keyword evidence="2" id="KW-1185">Reference proteome</keyword>
<sequence>MNNEKKFDLAFWESSYSFFKKYYQQKNEVLRLFEEVSNSFPVENQKQYFTFTKGNKVSQGYNLDGFPYQVLDLVRDFDSQQGFNVRIMNWVGKGLFIFVYVGWDLTESFLENLSGSKDLPNAYLGIHPFRYSEIIRESKETKKTIDQSNQEDISVFWESIDLQERFDENLNILVDKINRAFEYTR</sequence>
<dbReference type="OrthoDB" id="2575320at2"/>
<organism evidence="1 2">
    <name type="scientific">Mongoliibacter ruber</name>
    <dbReference type="NCBI Taxonomy" id="1750599"/>
    <lineage>
        <taxon>Bacteria</taxon>
        <taxon>Pseudomonadati</taxon>
        <taxon>Bacteroidota</taxon>
        <taxon>Cytophagia</taxon>
        <taxon>Cytophagales</taxon>
        <taxon>Cyclobacteriaceae</taxon>
        <taxon>Mongoliibacter</taxon>
    </lineage>
</organism>